<dbReference type="Proteomes" id="UP001434337">
    <property type="component" value="Chromosome"/>
</dbReference>
<accession>A0ABZ3CBS1</accession>
<keyword evidence="5" id="KW-1185">Reference proteome</keyword>
<dbReference type="SUPFAM" id="SSF56529">
    <property type="entry name" value="FAH"/>
    <property type="match status" value="1"/>
</dbReference>
<evidence type="ECO:0000313" key="4">
    <source>
        <dbReference type="EMBL" id="WZW99973.1"/>
    </source>
</evidence>
<dbReference type="Pfam" id="PF01557">
    <property type="entry name" value="FAA_hydrolase"/>
    <property type="match status" value="1"/>
</dbReference>
<dbReference type="PANTHER" id="PTHR11820">
    <property type="entry name" value="ACYLPYRUVASE"/>
    <property type="match status" value="1"/>
</dbReference>
<evidence type="ECO:0000259" key="2">
    <source>
        <dbReference type="Pfam" id="PF01557"/>
    </source>
</evidence>
<evidence type="ECO:0000256" key="1">
    <source>
        <dbReference type="ARBA" id="ARBA00022723"/>
    </source>
</evidence>
<dbReference type="InterPro" id="IPR011234">
    <property type="entry name" value="Fumarylacetoacetase-like_C"/>
</dbReference>
<dbReference type="EMBL" id="CP115965">
    <property type="protein sequence ID" value="WZW99973.1"/>
    <property type="molecule type" value="Genomic_DNA"/>
</dbReference>
<dbReference type="PANTHER" id="PTHR11820:SF7">
    <property type="entry name" value="ACYLPYRUVASE FAHD1, MITOCHONDRIAL"/>
    <property type="match status" value="1"/>
</dbReference>
<dbReference type="InterPro" id="IPR018833">
    <property type="entry name" value="Rv2993c-like_N"/>
</dbReference>
<dbReference type="InterPro" id="IPR036663">
    <property type="entry name" value="Fumarylacetoacetase_C_sf"/>
</dbReference>
<name>A0ABZ3CBS1_9ACTN</name>
<dbReference type="Gene3D" id="3.90.850.10">
    <property type="entry name" value="Fumarylacetoacetase-like, C-terminal domain"/>
    <property type="match status" value="1"/>
</dbReference>
<organism evidence="4 5">
    <name type="scientific">Propioniciclava soli</name>
    <dbReference type="NCBI Taxonomy" id="2775081"/>
    <lineage>
        <taxon>Bacteria</taxon>
        <taxon>Bacillati</taxon>
        <taxon>Actinomycetota</taxon>
        <taxon>Actinomycetes</taxon>
        <taxon>Propionibacteriales</taxon>
        <taxon>Propionibacteriaceae</taxon>
        <taxon>Propioniciclava</taxon>
    </lineage>
</organism>
<evidence type="ECO:0000313" key="5">
    <source>
        <dbReference type="Proteomes" id="UP001434337"/>
    </source>
</evidence>
<protein>
    <submittedName>
        <fullName evidence="4">Fumarylacetoacetate hydrolase family protein</fullName>
    </submittedName>
</protein>
<proteinExistence type="predicted"/>
<sequence length="278" mass="29399">MRIARFVHDDDIHYGTVELPEDGGEHPDTVSVLNGDPLVTAVQYTGERLLLDDVRLVAPVIPRSKVVAIGRNYAAHAAEFDNDVPATPMMFLKPNTSVVGPGEPIVYPTQTKAVDHEAELAVVIGRICKDVPAERAAEVIFGYTCANDVSARDLQSADGQWGRAKGFDTFCPLGPWIVTHLSLDEASDLALGATLTRGGRTIERQASTTANLVHGIAELVAFASSVMTLLPGDVILTGTPEGVGRIEPGDTVHVTIEQIGTLSNPVTAESDADAAGEA</sequence>
<keyword evidence="1" id="KW-0479">Metal-binding</keyword>
<evidence type="ECO:0000259" key="3">
    <source>
        <dbReference type="Pfam" id="PF10370"/>
    </source>
</evidence>
<reference evidence="4 5" key="1">
    <citation type="journal article" date="2023" name="Environ Microbiome">
        <title>A coral-associated actinobacterium mitigates coral bleaching under heat stress.</title>
        <authorList>
            <person name="Li J."/>
            <person name="Zou Y."/>
            <person name="Li Q."/>
            <person name="Zhang J."/>
            <person name="Bourne D.G."/>
            <person name="Lyu Y."/>
            <person name="Liu C."/>
            <person name="Zhang S."/>
        </authorList>
    </citation>
    <scope>NUCLEOTIDE SEQUENCE [LARGE SCALE GENOMIC DNA]</scope>
    <source>
        <strain evidence="4 5">SCSIO 13291</strain>
    </source>
</reference>
<dbReference type="GO" id="GO:0016787">
    <property type="term" value="F:hydrolase activity"/>
    <property type="evidence" value="ECO:0007669"/>
    <property type="project" value="UniProtKB-KW"/>
</dbReference>
<gene>
    <name evidence="4" type="ORF">PCC79_07250</name>
</gene>
<feature type="domain" description="Fumarylacetoacetase-like C-terminal" evidence="2">
    <location>
        <begin position="65"/>
        <end position="266"/>
    </location>
</feature>
<dbReference type="Gene3D" id="2.30.30.370">
    <property type="entry name" value="FAH"/>
    <property type="match status" value="1"/>
</dbReference>
<dbReference type="Pfam" id="PF10370">
    <property type="entry name" value="Rv2993c-like_N"/>
    <property type="match status" value="1"/>
</dbReference>
<keyword evidence="4" id="KW-0378">Hydrolase</keyword>
<feature type="domain" description="Rv2993c-like N-terminal" evidence="3">
    <location>
        <begin position="1"/>
        <end position="59"/>
    </location>
</feature>
<dbReference type="RefSeq" id="WP_342373417.1">
    <property type="nucleotide sequence ID" value="NZ_CP115965.1"/>
</dbReference>